<dbReference type="AlphaFoldDB" id="A0A5P8WE00"/>
<evidence type="ECO:0000313" key="2">
    <source>
        <dbReference type="Proteomes" id="UP000326678"/>
    </source>
</evidence>
<name>A0A5P8WE00_9NOSO</name>
<gene>
    <name evidence="1" type="ORF">GXM_08537</name>
</gene>
<accession>A0A5P8WE00</accession>
<evidence type="ECO:0000313" key="1">
    <source>
        <dbReference type="EMBL" id="QFS51043.1"/>
    </source>
</evidence>
<dbReference type="EMBL" id="CP045227">
    <property type="protein sequence ID" value="QFS51043.1"/>
    <property type="molecule type" value="Genomic_DNA"/>
</dbReference>
<dbReference type="KEGG" id="nsh:GXM_08537"/>
<dbReference type="RefSeq" id="WP_338115458.1">
    <property type="nucleotide sequence ID" value="NZ_CP045227.1"/>
</dbReference>
<dbReference type="Proteomes" id="UP000326678">
    <property type="component" value="Chromosome Gxm2"/>
</dbReference>
<proteinExistence type="predicted"/>
<organism evidence="1 2">
    <name type="scientific">Nostoc sphaeroides CCNUC1</name>
    <dbReference type="NCBI Taxonomy" id="2653204"/>
    <lineage>
        <taxon>Bacteria</taxon>
        <taxon>Bacillati</taxon>
        <taxon>Cyanobacteriota</taxon>
        <taxon>Cyanophyceae</taxon>
        <taxon>Nostocales</taxon>
        <taxon>Nostocaceae</taxon>
        <taxon>Nostoc</taxon>
    </lineage>
</organism>
<protein>
    <submittedName>
        <fullName evidence="1">Uncharacterized protein</fullName>
    </submittedName>
</protein>
<sequence length="370" mass="42167">MRRYRESVLAGLVEDGYIIIDANDVDDDESGAVIESVKAASEELYAAECQAIANSDELSDAELKKLQDTRAKTKIERHQQRKAELSRRYEIDVTPDLVEKDDDGWYPQLRMHYYLTLGREFLNNRDAKRAKAQLEAGQNSIWKPDFNKGQLLPSVLLLEELNLLQLLTPGERLRSSDEAMQEFIALALKHRHVIKNYLHVSISEKLTPVAIAQKLLDKIDLKLSYVGRLGSRDNRECVYQFVAPNDQRDSIFGQWFNRDELFQNELVSVSNNISTITPVIDTQSQDILQTLTSVESLVTQGWKGLKLKIRQGLDSAGRFYSELVYKVGFSLGVADGEPYWNGYLGQWQVWVNFGSECRSVVCDWLVAVVN</sequence>
<reference evidence="1 2" key="1">
    <citation type="submission" date="2019-10" db="EMBL/GenBank/DDBJ databases">
        <title>Genomic and transcriptomic insights into the perfect genentic adaptation of a filamentous nitrogen-fixing cyanobacterium to rice fields.</title>
        <authorList>
            <person name="Chen Z."/>
        </authorList>
    </citation>
    <scope>NUCLEOTIDE SEQUENCE [LARGE SCALE GENOMIC DNA]</scope>
    <source>
        <strain evidence="1">CCNUC1</strain>
    </source>
</reference>
<keyword evidence="2" id="KW-1185">Reference proteome</keyword>